<dbReference type="PANTHER" id="PTHR11579">
    <property type="entry name" value="PROTEIN-L-ISOASPARTATE O-METHYLTRANSFERASE"/>
    <property type="match status" value="1"/>
</dbReference>
<dbReference type="PANTHER" id="PTHR11579:SF0">
    <property type="entry name" value="PROTEIN-L-ISOASPARTATE(D-ASPARTATE) O-METHYLTRANSFERASE"/>
    <property type="match status" value="1"/>
</dbReference>
<evidence type="ECO:0000256" key="2">
    <source>
        <dbReference type="ARBA" id="ARBA00005369"/>
    </source>
</evidence>
<dbReference type="EMBL" id="CT573213">
    <property type="protein sequence ID" value="CAJ61344.1"/>
    <property type="molecule type" value="Genomic_DNA"/>
</dbReference>
<dbReference type="Pfam" id="PF01135">
    <property type="entry name" value="PCMT"/>
    <property type="match status" value="1"/>
</dbReference>
<dbReference type="RefSeq" id="WP_011603851.1">
    <property type="nucleotide sequence ID" value="NC_008278.1"/>
</dbReference>
<dbReference type="GO" id="GO:0032259">
    <property type="term" value="P:methylation"/>
    <property type="evidence" value="ECO:0007669"/>
    <property type="project" value="UniProtKB-KW"/>
</dbReference>
<organism evidence="12 13">
    <name type="scientific">Frankia alni (strain DSM 45986 / CECT 9034 / ACN14a)</name>
    <dbReference type="NCBI Taxonomy" id="326424"/>
    <lineage>
        <taxon>Bacteria</taxon>
        <taxon>Bacillati</taxon>
        <taxon>Actinomycetota</taxon>
        <taxon>Actinomycetes</taxon>
        <taxon>Frankiales</taxon>
        <taxon>Frankiaceae</taxon>
        <taxon>Frankia</taxon>
    </lineage>
</organism>
<dbReference type="Gene3D" id="3.40.50.150">
    <property type="entry name" value="Vaccinia Virus protein VP39"/>
    <property type="match status" value="1"/>
</dbReference>
<comment type="subcellular location">
    <subcellularLocation>
        <location evidence="1">Cytoplasm</location>
    </subcellularLocation>
</comment>
<dbReference type="OrthoDB" id="4035289at2"/>
<dbReference type="CDD" id="cd02440">
    <property type="entry name" value="AdoMet_MTases"/>
    <property type="match status" value="1"/>
</dbReference>
<evidence type="ECO:0000256" key="8">
    <source>
        <dbReference type="ARBA" id="ARBA00022691"/>
    </source>
</evidence>
<dbReference type="SUPFAM" id="SSF53335">
    <property type="entry name" value="S-adenosyl-L-methionine-dependent methyltransferases"/>
    <property type="match status" value="1"/>
</dbReference>
<evidence type="ECO:0000256" key="3">
    <source>
        <dbReference type="ARBA" id="ARBA00011890"/>
    </source>
</evidence>
<keyword evidence="13" id="KW-1185">Reference proteome</keyword>
<evidence type="ECO:0000256" key="4">
    <source>
        <dbReference type="ARBA" id="ARBA00013346"/>
    </source>
</evidence>
<dbReference type="Proteomes" id="UP000000657">
    <property type="component" value="Chromosome"/>
</dbReference>
<keyword evidence="6 12" id="KW-0489">Methyltransferase</keyword>
<evidence type="ECO:0000256" key="11">
    <source>
        <dbReference type="ARBA" id="ARBA00031350"/>
    </source>
</evidence>
<evidence type="ECO:0000256" key="6">
    <source>
        <dbReference type="ARBA" id="ARBA00022603"/>
    </source>
</evidence>
<evidence type="ECO:0000256" key="1">
    <source>
        <dbReference type="ARBA" id="ARBA00004496"/>
    </source>
</evidence>
<evidence type="ECO:0000256" key="5">
    <source>
        <dbReference type="ARBA" id="ARBA00022490"/>
    </source>
</evidence>
<name>Q0RMA8_FRAAA</name>
<dbReference type="KEGG" id="fal:FRAAL2698"/>
<dbReference type="NCBIfam" id="TIGR04364">
    <property type="entry name" value="methyltran_FxLD"/>
    <property type="match status" value="1"/>
</dbReference>
<dbReference type="EC" id="2.1.1.77" evidence="3"/>
<keyword evidence="5" id="KW-0963">Cytoplasm</keyword>
<dbReference type="HOGENOM" id="CLU_037629_2_0_11"/>
<protein>
    <recommendedName>
        <fullName evidence="4">Protein-L-isoaspartate O-methyltransferase</fullName>
        <ecNumber evidence="3">2.1.1.77</ecNumber>
    </recommendedName>
    <alternativeName>
        <fullName evidence="11">L-isoaspartyl protein carboxyl methyltransferase</fullName>
    </alternativeName>
    <alternativeName>
        <fullName evidence="9">Protein L-isoaspartyl methyltransferase</fullName>
    </alternativeName>
    <alternativeName>
        <fullName evidence="10">Protein-beta-aspartate methyltransferase</fullName>
    </alternativeName>
</protein>
<dbReference type="eggNOG" id="COG2518">
    <property type="taxonomic scope" value="Bacteria"/>
</dbReference>
<proteinExistence type="inferred from homology"/>
<evidence type="ECO:0000256" key="10">
    <source>
        <dbReference type="ARBA" id="ARBA00031323"/>
    </source>
</evidence>
<dbReference type="InterPro" id="IPR000682">
    <property type="entry name" value="PCMT"/>
</dbReference>
<comment type="similarity">
    <text evidence="2">Belongs to the methyltransferase superfamily. L-isoaspartyl/D-aspartyl protein methyltransferase family.</text>
</comment>
<keyword evidence="8" id="KW-0949">S-adenosyl-L-methionine</keyword>
<evidence type="ECO:0000256" key="7">
    <source>
        <dbReference type="ARBA" id="ARBA00022679"/>
    </source>
</evidence>
<sequence>MPATVSDASVSSDPARDLRAKLADRLCQDTVKTPEVETAIRDVPRHLFLPGVPLEQAYADDPVYTKHDSGVSISAASQPRIVAMMLEQLHLESGHRVLEVGAGTGYNAALMAAIVGTSGHITAVDIDEDLVESARTHLAAAGVTNVDVVLGDGAFGHPDAAPYDRVIATVGAVETPTAWLDQLAPAGRLVVPLRLAGAASRSIIFERDQDGWISRGSEMCTFMPLRGFGDDARGTVDLTGTGEVTLQTHRDNSHATNQETLTGVLDTPRYEAWTGVVFGPGESFEWLYLWLACGLANPLMRMNVDTAAKKRGLVSPMFSTVAMSTSAADGSLAYLTLRPAPPAADGSRQYEVGVLGHGPTGQQLATDVGQQITLWDQGFRHRHVTFALPDTPPTANTDGGRFVLHRPHRPITVTWE</sequence>
<dbReference type="STRING" id="326424.FRAAL2698"/>
<dbReference type="GO" id="GO:0005737">
    <property type="term" value="C:cytoplasm"/>
    <property type="evidence" value="ECO:0007669"/>
    <property type="project" value="UniProtKB-SubCell"/>
</dbReference>
<evidence type="ECO:0000256" key="9">
    <source>
        <dbReference type="ARBA" id="ARBA00030757"/>
    </source>
</evidence>
<dbReference type="GO" id="GO:0004719">
    <property type="term" value="F:protein-L-isoaspartate (D-aspartate) O-methyltransferase activity"/>
    <property type="evidence" value="ECO:0007669"/>
    <property type="project" value="UniProtKB-EC"/>
</dbReference>
<dbReference type="InterPro" id="IPR029063">
    <property type="entry name" value="SAM-dependent_MTases_sf"/>
</dbReference>
<reference evidence="12 13" key="1">
    <citation type="journal article" date="2007" name="Genome Res.">
        <title>Genome characteristics of facultatively symbiotic Frankia sp. strains reflect host range and host plant biogeography.</title>
        <authorList>
            <person name="Normand P."/>
            <person name="Lapierre P."/>
            <person name="Tisa L.S."/>
            <person name="Gogarten J.P."/>
            <person name="Alloisio N."/>
            <person name="Bagnarol E."/>
            <person name="Bassi C.A."/>
            <person name="Berry A.M."/>
            <person name="Bickhart D.M."/>
            <person name="Choisne N."/>
            <person name="Couloux A."/>
            <person name="Cournoyer B."/>
            <person name="Cruveiller S."/>
            <person name="Daubin V."/>
            <person name="Demange N."/>
            <person name="Francino M.P."/>
            <person name="Goltsman E."/>
            <person name="Huang Y."/>
            <person name="Kopp O.R."/>
            <person name="Labarre L."/>
            <person name="Lapidus A."/>
            <person name="Lavire C."/>
            <person name="Marechal J."/>
            <person name="Martinez M."/>
            <person name="Mastronunzio J.E."/>
            <person name="Mullin B.C."/>
            <person name="Niemann J."/>
            <person name="Pujic P."/>
            <person name="Rawnsley T."/>
            <person name="Rouy Z."/>
            <person name="Schenowitz C."/>
            <person name="Sellstedt A."/>
            <person name="Tavares F."/>
            <person name="Tomkins J.P."/>
            <person name="Vallenet D."/>
            <person name="Valverde C."/>
            <person name="Wall L.G."/>
            <person name="Wang Y."/>
            <person name="Medigue C."/>
            <person name="Benson D.R."/>
        </authorList>
    </citation>
    <scope>NUCLEOTIDE SEQUENCE [LARGE SCALE GENOMIC DNA]</scope>
    <source>
        <strain evidence="13">DSM 45986 / CECT 9034 / ACN14a</strain>
    </source>
</reference>
<keyword evidence="7 12" id="KW-0808">Transferase</keyword>
<gene>
    <name evidence="12" type="primary">pcm</name>
    <name evidence="12" type="ordered locus">FRAAL2698</name>
</gene>
<evidence type="ECO:0000313" key="12">
    <source>
        <dbReference type="EMBL" id="CAJ61344.1"/>
    </source>
</evidence>
<accession>Q0RMA8</accession>
<dbReference type="InterPro" id="IPR027573">
    <property type="entry name" value="Methyltran_FxLD"/>
</dbReference>
<evidence type="ECO:0000313" key="13">
    <source>
        <dbReference type="Proteomes" id="UP000000657"/>
    </source>
</evidence>
<dbReference type="AlphaFoldDB" id="Q0RMA8"/>